<dbReference type="Proteomes" id="UP001150217">
    <property type="component" value="Unassembled WGS sequence"/>
</dbReference>
<evidence type="ECO:0000256" key="2">
    <source>
        <dbReference type="ARBA" id="ARBA00022980"/>
    </source>
</evidence>
<accession>A0ABQ8VN57</accession>
<dbReference type="PANTHER" id="PTHR13479:SF40">
    <property type="entry name" value="SMALL RIBOSOMAL SUBUNIT PROTEIN BS18M"/>
    <property type="match status" value="1"/>
</dbReference>
<evidence type="ECO:0000256" key="1">
    <source>
        <dbReference type="ARBA" id="ARBA00005589"/>
    </source>
</evidence>
<evidence type="ECO:0000256" key="3">
    <source>
        <dbReference type="ARBA" id="ARBA00023274"/>
    </source>
</evidence>
<protein>
    <recommendedName>
        <fullName evidence="4">Small ribosomal subunit protein bS18m</fullName>
    </recommendedName>
</protein>
<dbReference type="SUPFAM" id="SSF46911">
    <property type="entry name" value="Ribosomal protein S18"/>
    <property type="match status" value="1"/>
</dbReference>
<keyword evidence="3" id="KW-0687">Ribonucleoprotein</keyword>
<dbReference type="Pfam" id="PF01084">
    <property type="entry name" value="Ribosomal_S18"/>
    <property type="match status" value="1"/>
</dbReference>
<gene>
    <name evidence="5" type="ORF">C8R41DRAFT_821236</name>
</gene>
<evidence type="ECO:0000313" key="6">
    <source>
        <dbReference type="Proteomes" id="UP001150217"/>
    </source>
</evidence>
<dbReference type="PANTHER" id="PTHR13479">
    <property type="entry name" value="30S RIBOSOMAL PROTEIN S18"/>
    <property type="match status" value="1"/>
</dbReference>
<reference evidence="5" key="1">
    <citation type="submission" date="2022-08" db="EMBL/GenBank/DDBJ databases">
        <title>A Global Phylogenomic Analysis of the Shiitake Genus Lentinula.</title>
        <authorList>
            <consortium name="DOE Joint Genome Institute"/>
            <person name="Sierra-Patev S."/>
            <person name="Min B."/>
            <person name="Naranjo-Ortiz M."/>
            <person name="Looney B."/>
            <person name="Konkel Z."/>
            <person name="Slot J.C."/>
            <person name="Sakamoto Y."/>
            <person name="Steenwyk J.L."/>
            <person name="Rokas A."/>
            <person name="Carro J."/>
            <person name="Camarero S."/>
            <person name="Ferreira P."/>
            <person name="Molpeceres G."/>
            <person name="Ruiz-Duenas F.J."/>
            <person name="Serrano A."/>
            <person name="Henrissat B."/>
            <person name="Drula E."/>
            <person name="Hughes K.W."/>
            <person name="Mata J.L."/>
            <person name="Ishikawa N.K."/>
            <person name="Vargas-Isla R."/>
            <person name="Ushijima S."/>
            <person name="Smith C.A."/>
            <person name="Ahrendt S."/>
            <person name="Andreopoulos W."/>
            <person name="He G."/>
            <person name="Labutti K."/>
            <person name="Lipzen A."/>
            <person name="Ng V."/>
            <person name="Riley R."/>
            <person name="Sandor L."/>
            <person name="Barry K."/>
            <person name="Martinez A.T."/>
            <person name="Xiao Y."/>
            <person name="Gibbons J.G."/>
            <person name="Terashima K."/>
            <person name="Grigoriev I.V."/>
            <person name="Hibbett D.S."/>
        </authorList>
    </citation>
    <scope>NUCLEOTIDE SEQUENCE</scope>
    <source>
        <strain evidence="5">RHP3577 ss4</strain>
    </source>
</reference>
<comment type="similarity">
    <text evidence="1">Belongs to the bacterial ribosomal protein bS18 family.</text>
</comment>
<proteinExistence type="inferred from homology"/>
<keyword evidence="2" id="KW-0689">Ribosomal protein</keyword>
<organism evidence="5 6">
    <name type="scientific">Lentinula lateritia</name>
    <dbReference type="NCBI Taxonomy" id="40482"/>
    <lineage>
        <taxon>Eukaryota</taxon>
        <taxon>Fungi</taxon>
        <taxon>Dikarya</taxon>
        <taxon>Basidiomycota</taxon>
        <taxon>Agaricomycotina</taxon>
        <taxon>Agaricomycetes</taxon>
        <taxon>Agaricomycetidae</taxon>
        <taxon>Agaricales</taxon>
        <taxon>Marasmiineae</taxon>
        <taxon>Omphalotaceae</taxon>
        <taxon>Lentinula</taxon>
    </lineage>
</organism>
<comment type="caution">
    <text evidence="5">The sequence shown here is derived from an EMBL/GenBank/DDBJ whole genome shotgun (WGS) entry which is preliminary data.</text>
</comment>
<dbReference type="Gene3D" id="4.10.640.10">
    <property type="entry name" value="Ribosomal protein S18"/>
    <property type="match status" value="1"/>
</dbReference>
<dbReference type="InterPro" id="IPR001648">
    <property type="entry name" value="Ribosomal_bS18"/>
</dbReference>
<evidence type="ECO:0000313" key="5">
    <source>
        <dbReference type="EMBL" id="KAJ4497818.1"/>
    </source>
</evidence>
<name>A0ABQ8VN57_9AGAR</name>
<keyword evidence="6" id="KW-1185">Reference proteome</keyword>
<dbReference type="InterPro" id="IPR036870">
    <property type="entry name" value="Ribosomal_bS18_sf"/>
</dbReference>
<sequence>MLACLRSIARSKPTFRGAFAALSSSAPSSPDTGSLELQELGQTLIEGESGTTTYIPNPNSPYRAFVPNQFIQPHRLAYKSVIKQRGRPPTRAQVGPSRREAQYKDPFYRLGVDPLKQAMNPAMLIPFVSEMGKVYGRNVTGLTKKNQRRVGKAIRRAKMMGIIPILSKRNIFQLSHSNISKK</sequence>
<dbReference type="EMBL" id="JANVFT010000019">
    <property type="protein sequence ID" value="KAJ4497818.1"/>
    <property type="molecule type" value="Genomic_DNA"/>
</dbReference>
<evidence type="ECO:0000256" key="4">
    <source>
        <dbReference type="ARBA" id="ARBA00035264"/>
    </source>
</evidence>
<dbReference type="PRINTS" id="PR00974">
    <property type="entry name" value="RIBOSOMALS18"/>
</dbReference>